<comment type="function">
    <text evidence="1 5">NHase catalyzes the hydration of various nitrile compounds to the corresponding amides.</text>
</comment>
<comment type="caution">
    <text evidence="8">The sequence shown here is derived from an EMBL/GenBank/DDBJ whole genome shotgun (WGS) entry which is preliminary data.</text>
</comment>
<comment type="catalytic activity">
    <reaction evidence="4 5">
        <text>an aliphatic primary amide = an aliphatic nitrile + H2O</text>
        <dbReference type="Rhea" id="RHEA:12673"/>
        <dbReference type="ChEBI" id="CHEBI:15377"/>
        <dbReference type="ChEBI" id="CHEBI:65285"/>
        <dbReference type="ChEBI" id="CHEBI:80291"/>
        <dbReference type="EC" id="4.2.1.84"/>
    </reaction>
</comment>
<dbReference type="EMBL" id="BAAAJE010000001">
    <property type="protein sequence ID" value="GAA1127288.1"/>
    <property type="molecule type" value="Genomic_DNA"/>
</dbReference>
<evidence type="ECO:0000256" key="3">
    <source>
        <dbReference type="ARBA" id="ARBA00023239"/>
    </source>
</evidence>
<dbReference type="Gene3D" id="1.10.472.20">
    <property type="entry name" value="Nitrile hydratase, beta subunit"/>
    <property type="match status" value="1"/>
</dbReference>
<name>A0ABN1U873_9ACTN</name>
<proteinExistence type="inferred from homology"/>
<evidence type="ECO:0000256" key="5">
    <source>
        <dbReference type="PIRNR" id="PIRNR001427"/>
    </source>
</evidence>
<protein>
    <recommendedName>
        <fullName evidence="5">Nitrile hydratase subunit beta</fullName>
        <shortName evidence="5">NHase</shortName>
        <ecNumber evidence="5">4.2.1.84</ecNumber>
    </recommendedName>
</protein>
<keyword evidence="9" id="KW-1185">Reference proteome</keyword>
<dbReference type="Proteomes" id="UP001499979">
    <property type="component" value="Unassembled WGS sequence"/>
</dbReference>
<feature type="domain" description="Nitrile hydratase beta subunit-like N-terminal" evidence="7">
    <location>
        <begin position="1"/>
        <end position="101"/>
    </location>
</feature>
<dbReference type="Pfam" id="PF21006">
    <property type="entry name" value="NHase_beta_N"/>
    <property type="match status" value="1"/>
</dbReference>
<reference evidence="8 9" key="1">
    <citation type="journal article" date="2019" name="Int. J. Syst. Evol. Microbiol.">
        <title>The Global Catalogue of Microorganisms (GCM) 10K type strain sequencing project: providing services to taxonomists for standard genome sequencing and annotation.</title>
        <authorList>
            <consortium name="The Broad Institute Genomics Platform"/>
            <consortium name="The Broad Institute Genome Sequencing Center for Infectious Disease"/>
            <person name="Wu L."/>
            <person name="Ma J."/>
        </authorList>
    </citation>
    <scope>NUCLEOTIDE SEQUENCE [LARGE SCALE GENOMIC DNA]</scope>
    <source>
        <strain evidence="8 9">JCM 11813</strain>
    </source>
</reference>
<evidence type="ECO:0000256" key="2">
    <source>
        <dbReference type="ARBA" id="ARBA00009098"/>
    </source>
</evidence>
<accession>A0ABN1U873</accession>
<evidence type="ECO:0000256" key="1">
    <source>
        <dbReference type="ARBA" id="ARBA00004042"/>
    </source>
</evidence>
<keyword evidence="3 5" id="KW-0456">Lyase</keyword>
<dbReference type="InterPro" id="IPR003168">
    <property type="entry name" value="Nitrile_hydratase_bsu"/>
</dbReference>
<evidence type="ECO:0000313" key="8">
    <source>
        <dbReference type="EMBL" id="GAA1127288.1"/>
    </source>
</evidence>
<sequence length="220" mass="24187">MDGIHDMGGTHGWGTVTIDPAEPVFEEDWHARTFALGLASMGASGTNLDAFRHALERLHPLEYLGDGYYGRWLRAAETLLVDSGVLAAGAVEARARRLRGEEVVEPADVEVHKPSYERGGAGSLRQIDDEPAFVAGQQVRVRDLHKPGHTRMPAYVRGRVGVIEARRPAAVLPDSTAHFTGEDAQHVYTVRFESTQLWGPNAEPSTVFVDLFESYLEETP</sequence>
<dbReference type="NCBIfam" id="TIGR03888">
    <property type="entry name" value="nitrile_beta"/>
    <property type="match status" value="1"/>
</dbReference>
<dbReference type="InterPro" id="IPR049054">
    <property type="entry name" value="CN_hydtase_beta-like_N"/>
</dbReference>
<evidence type="ECO:0000259" key="6">
    <source>
        <dbReference type="Pfam" id="PF02211"/>
    </source>
</evidence>
<organism evidence="8 9">
    <name type="scientific">Nocardioides aquiterrae</name>
    <dbReference type="NCBI Taxonomy" id="203799"/>
    <lineage>
        <taxon>Bacteria</taxon>
        <taxon>Bacillati</taxon>
        <taxon>Actinomycetota</taxon>
        <taxon>Actinomycetes</taxon>
        <taxon>Propionibacteriales</taxon>
        <taxon>Nocardioidaceae</taxon>
        <taxon>Nocardioides</taxon>
    </lineage>
</organism>
<evidence type="ECO:0000313" key="9">
    <source>
        <dbReference type="Proteomes" id="UP001499979"/>
    </source>
</evidence>
<gene>
    <name evidence="8" type="primary">nthB</name>
    <name evidence="8" type="ORF">GCM10009606_03680</name>
</gene>
<dbReference type="Gene3D" id="2.30.30.50">
    <property type="match status" value="1"/>
</dbReference>
<feature type="domain" description="Nitrile hydratase beta subunit" evidence="6">
    <location>
        <begin position="125"/>
        <end position="217"/>
    </location>
</feature>
<dbReference type="SUPFAM" id="SSF50090">
    <property type="entry name" value="Electron transport accessory proteins"/>
    <property type="match status" value="1"/>
</dbReference>
<dbReference type="PIRSF" id="PIRSF001427">
    <property type="entry name" value="NHase_beta"/>
    <property type="match status" value="1"/>
</dbReference>
<dbReference type="EC" id="4.2.1.84" evidence="5"/>
<evidence type="ECO:0000256" key="4">
    <source>
        <dbReference type="ARBA" id="ARBA00044877"/>
    </source>
</evidence>
<dbReference type="InterPro" id="IPR008990">
    <property type="entry name" value="Elect_transpt_acc-like_dom_sf"/>
</dbReference>
<dbReference type="Pfam" id="PF02211">
    <property type="entry name" value="NHase_beta_C"/>
    <property type="match status" value="1"/>
</dbReference>
<dbReference type="InterPro" id="IPR042262">
    <property type="entry name" value="CN_hydtase_beta_C"/>
</dbReference>
<dbReference type="RefSeq" id="WP_343905125.1">
    <property type="nucleotide sequence ID" value="NZ_BAAAJE010000001.1"/>
</dbReference>
<evidence type="ECO:0000259" key="7">
    <source>
        <dbReference type="Pfam" id="PF21006"/>
    </source>
</evidence>
<comment type="similarity">
    <text evidence="2 5">Belongs to the nitrile hydratase subunit beta family.</text>
</comment>
<dbReference type="InterPro" id="IPR024690">
    <property type="entry name" value="CN_hydtase_beta_dom_C"/>
</dbReference>